<dbReference type="AlphaFoldDB" id="A0A0H5QDA6"/>
<organism evidence="1">
    <name type="scientific">uncultured prokaryote</name>
    <dbReference type="NCBI Taxonomy" id="198431"/>
    <lineage>
        <taxon>unclassified sequences</taxon>
        <taxon>environmental samples</taxon>
    </lineage>
</organism>
<name>A0A0H5QDA6_9ZZZZ</name>
<accession>A0A0H5QDA6</accession>
<sequence>MNKNCTYKEFGKYLRAVADMYAKYGDTPLEVEKEYTMLHDALCRMHNDFDHGAGRIEELKDIFAVQCEDYGRGWITPAEQETDK</sequence>
<geneLocation type="plasmid" evidence="1">
    <name>pRGRH0180</name>
</geneLocation>
<protein>
    <submittedName>
        <fullName evidence="1">Uncharacterized protein</fullName>
    </submittedName>
</protein>
<dbReference type="EMBL" id="LN852865">
    <property type="protein sequence ID" value="CRY94127.1"/>
    <property type="molecule type" value="Genomic_DNA"/>
</dbReference>
<proteinExistence type="predicted"/>
<reference evidence="1" key="2">
    <citation type="submission" date="2015-07" db="EMBL/GenBank/DDBJ databases">
        <title>Plasmids, circular viruses and viroids from rat gut.</title>
        <authorList>
            <person name="Jorgensen T.J."/>
            <person name="Hansen M.A."/>
            <person name="Xu Z."/>
            <person name="Tabak M.A."/>
            <person name="Sorensen S.J."/>
            <person name="Hansen L.H."/>
        </authorList>
    </citation>
    <scope>NUCLEOTIDE SEQUENCE</scope>
    <source>
        <plasmid evidence="1">pRGRH0180</plasmid>
    </source>
</reference>
<reference evidence="1" key="1">
    <citation type="submission" date="2015-06" db="EMBL/GenBank/DDBJ databases">
        <authorList>
            <person name="Joergensen T."/>
        </authorList>
    </citation>
    <scope>NUCLEOTIDE SEQUENCE</scope>
    <source>
        <plasmid evidence="1">pRGRH0180</plasmid>
    </source>
</reference>
<keyword evidence="1" id="KW-0614">Plasmid</keyword>
<evidence type="ECO:0000313" key="1">
    <source>
        <dbReference type="EMBL" id="CRY94127.1"/>
    </source>
</evidence>